<accession>A0A516NG98</accession>
<dbReference type="GO" id="GO:0052621">
    <property type="term" value="F:diguanylate cyclase activity"/>
    <property type="evidence" value="ECO:0007669"/>
    <property type="project" value="TreeGrafter"/>
</dbReference>
<dbReference type="Gene3D" id="3.30.70.270">
    <property type="match status" value="1"/>
</dbReference>
<feature type="transmembrane region" description="Helical" evidence="2">
    <location>
        <begin position="111"/>
        <end position="127"/>
    </location>
</feature>
<dbReference type="SUPFAM" id="SSF55073">
    <property type="entry name" value="Nucleotide cyclase"/>
    <property type="match status" value="1"/>
</dbReference>
<dbReference type="InterPro" id="IPR050469">
    <property type="entry name" value="Diguanylate_Cyclase"/>
</dbReference>
<dbReference type="PROSITE" id="PS50887">
    <property type="entry name" value="GGDEF"/>
    <property type="match status" value="1"/>
</dbReference>
<evidence type="ECO:0000259" key="3">
    <source>
        <dbReference type="PROSITE" id="PS50887"/>
    </source>
</evidence>
<dbReference type="AlphaFoldDB" id="A0A516NG98"/>
<evidence type="ECO:0000313" key="5">
    <source>
        <dbReference type="Proteomes" id="UP000317039"/>
    </source>
</evidence>
<feature type="domain" description="GGDEF" evidence="3">
    <location>
        <begin position="243"/>
        <end position="370"/>
    </location>
</feature>
<evidence type="ECO:0000256" key="1">
    <source>
        <dbReference type="SAM" id="MobiDB-lite"/>
    </source>
</evidence>
<dbReference type="GO" id="GO:0043709">
    <property type="term" value="P:cell adhesion involved in single-species biofilm formation"/>
    <property type="evidence" value="ECO:0007669"/>
    <property type="project" value="TreeGrafter"/>
</dbReference>
<dbReference type="GO" id="GO:1902201">
    <property type="term" value="P:negative regulation of bacterial-type flagellum-dependent cell motility"/>
    <property type="evidence" value="ECO:0007669"/>
    <property type="project" value="TreeGrafter"/>
</dbReference>
<protein>
    <submittedName>
        <fullName evidence="4">GGDEF domain-containing protein</fullName>
    </submittedName>
</protein>
<dbReference type="InterPro" id="IPR029787">
    <property type="entry name" value="Nucleotide_cyclase"/>
</dbReference>
<dbReference type="NCBIfam" id="TIGR00254">
    <property type="entry name" value="GGDEF"/>
    <property type="match status" value="1"/>
</dbReference>
<dbReference type="InterPro" id="IPR043128">
    <property type="entry name" value="Rev_trsase/Diguanyl_cyclase"/>
</dbReference>
<reference evidence="4 5" key="1">
    <citation type="submission" date="2019-07" db="EMBL/GenBank/DDBJ databases">
        <title>Complete Genome Sequence and Methylome Analysis of Nocardia otitidis-caviarum NEB252.</title>
        <authorList>
            <person name="Fomenkov A."/>
            <person name="Anton B.P."/>
            <person name="Vincze T."/>
            <person name="Roberts R.J."/>
        </authorList>
    </citation>
    <scope>NUCLEOTIDE SEQUENCE [LARGE SCALE GENOMIC DNA]</scope>
    <source>
        <strain evidence="4 5">NEB252</strain>
    </source>
</reference>
<evidence type="ECO:0000256" key="2">
    <source>
        <dbReference type="SAM" id="Phobius"/>
    </source>
</evidence>
<feature type="region of interest" description="Disordered" evidence="1">
    <location>
        <begin position="377"/>
        <end position="399"/>
    </location>
</feature>
<feature type="transmembrane region" description="Helical" evidence="2">
    <location>
        <begin position="84"/>
        <end position="102"/>
    </location>
</feature>
<keyword evidence="2" id="KW-0812">Transmembrane</keyword>
<feature type="transmembrane region" description="Helical" evidence="2">
    <location>
        <begin position="50"/>
        <end position="72"/>
    </location>
</feature>
<dbReference type="EMBL" id="CP041695">
    <property type="protein sequence ID" value="QDP77920.1"/>
    <property type="molecule type" value="Genomic_DNA"/>
</dbReference>
<keyword evidence="2" id="KW-1133">Transmembrane helix</keyword>
<sequence length="399" mass="42032">MAGFGVRRKKGRSLPTGGERDRCAIVRAWWNDPVDYRWLLRTLAARSADWPVRIVVGAGGAVMVVISVLTWISPAGPHGTTGHIVFAFVTGGATLWALRWWLGPWPGENESLLLVGAADLLVVSACLMDQDRVYGAIGALLLVVTGGYVSVFHSPRALTAHAVFSLVSVIVLAARLAGETGDVALAVAIVLIMAVAIVVVLPTVHFCYWVLRTDALTDALTALLNRRGLDYYLSGRFGVDDGRAVCAMVIDLDDFKAVNDTYGHSAGDDILVRTAARLRACADGDTLVARSGGEEFAVLAHLDPAAAQAAAERVCRAIATMTGPHTPVTASVGVAAFEHGATADDLLRCADAAMYRAKQLGGNTVVSSGSVACRTAPHTAPDAPLPPGADLEWRHADQP</sequence>
<dbReference type="Proteomes" id="UP000317039">
    <property type="component" value="Chromosome"/>
</dbReference>
<name>A0A516NG98_9NOCA</name>
<dbReference type="PANTHER" id="PTHR45138">
    <property type="entry name" value="REGULATORY COMPONENTS OF SENSORY TRANSDUCTION SYSTEM"/>
    <property type="match status" value="1"/>
</dbReference>
<dbReference type="KEGG" id="nod:FOH10_03295"/>
<feature type="transmembrane region" description="Helical" evidence="2">
    <location>
        <begin position="183"/>
        <end position="211"/>
    </location>
</feature>
<dbReference type="GO" id="GO:0005886">
    <property type="term" value="C:plasma membrane"/>
    <property type="evidence" value="ECO:0007669"/>
    <property type="project" value="TreeGrafter"/>
</dbReference>
<proteinExistence type="predicted"/>
<dbReference type="SMART" id="SM00267">
    <property type="entry name" value="GGDEF"/>
    <property type="match status" value="1"/>
</dbReference>
<evidence type="ECO:0000313" key="4">
    <source>
        <dbReference type="EMBL" id="QDP77920.1"/>
    </source>
</evidence>
<dbReference type="CDD" id="cd01949">
    <property type="entry name" value="GGDEF"/>
    <property type="match status" value="1"/>
</dbReference>
<dbReference type="Pfam" id="PF00990">
    <property type="entry name" value="GGDEF"/>
    <property type="match status" value="1"/>
</dbReference>
<dbReference type="PANTHER" id="PTHR45138:SF9">
    <property type="entry name" value="DIGUANYLATE CYCLASE DGCM-RELATED"/>
    <property type="match status" value="1"/>
</dbReference>
<feature type="transmembrane region" description="Helical" evidence="2">
    <location>
        <begin position="158"/>
        <end position="177"/>
    </location>
</feature>
<gene>
    <name evidence="4" type="ORF">FOH10_03295</name>
</gene>
<keyword evidence="2" id="KW-0472">Membrane</keyword>
<organism evidence="4 5">
    <name type="scientific">Nocardia otitidiscaviarum</name>
    <dbReference type="NCBI Taxonomy" id="1823"/>
    <lineage>
        <taxon>Bacteria</taxon>
        <taxon>Bacillati</taxon>
        <taxon>Actinomycetota</taxon>
        <taxon>Actinomycetes</taxon>
        <taxon>Mycobacteriales</taxon>
        <taxon>Nocardiaceae</taxon>
        <taxon>Nocardia</taxon>
    </lineage>
</organism>
<dbReference type="InterPro" id="IPR000160">
    <property type="entry name" value="GGDEF_dom"/>
</dbReference>
<feature type="transmembrane region" description="Helical" evidence="2">
    <location>
        <begin position="133"/>
        <end position="151"/>
    </location>
</feature>